<comment type="caution">
    <text evidence="2">The sequence shown here is derived from an EMBL/GenBank/DDBJ whole genome shotgun (WGS) entry which is preliminary data.</text>
</comment>
<gene>
    <name evidence="2" type="ORF">CLV30_11699</name>
</gene>
<name>A0A2P8DTB2_9ACTN</name>
<dbReference type="InterPro" id="IPR050463">
    <property type="entry name" value="Gfo/Idh/MocA_oxidrdct_glycsds"/>
</dbReference>
<evidence type="ECO:0000313" key="2">
    <source>
        <dbReference type="EMBL" id="PSL00439.1"/>
    </source>
</evidence>
<accession>A0A2P8DTB2</accession>
<dbReference type="InterPro" id="IPR036291">
    <property type="entry name" value="NAD(P)-bd_dom_sf"/>
</dbReference>
<dbReference type="SUPFAM" id="SSF51735">
    <property type="entry name" value="NAD(P)-binding Rossmann-fold domains"/>
    <property type="match status" value="1"/>
</dbReference>
<dbReference type="PANTHER" id="PTHR43818:SF9">
    <property type="entry name" value="HYPOTHETICAL OXIDOREDUCTASE"/>
    <property type="match status" value="1"/>
</dbReference>
<dbReference type="PANTHER" id="PTHR43818">
    <property type="entry name" value="BCDNA.GH03377"/>
    <property type="match status" value="1"/>
</dbReference>
<evidence type="ECO:0000259" key="1">
    <source>
        <dbReference type="Pfam" id="PF01408"/>
    </source>
</evidence>
<dbReference type="Gene3D" id="3.40.50.720">
    <property type="entry name" value="NAD(P)-binding Rossmann-like Domain"/>
    <property type="match status" value="1"/>
</dbReference>
<proteinExistence type="predicted"/>
<dbReference type="RefSeq" id="WP_165358648.1">
    <property type="nucleotide sequence ID" value="NZ_PYGE01000016.1"/>
</dbReference>
<reference evidence="2 3" key="1">
    <citation type="submission" date="2018-03" db="EMBL/GenBank/DDBJ databases">
        <title>Genomic Encyclopedia of Archaeal and Bacterial Type Strains, Phase II (KMG-II): from individual species to whole genera.</title>
        <authorList>
            <person name="Goeker M."/>
        </authorList>
    </citation>
    <scope>NUCLEOTIDE SEQUENCE [LARGE SCALE GENOMIC DNA]</scope>
    <source>
        <strain evidence="2 3">DSM 45211</strain>
    </source>
</reference>
<sequence>MRRIGFIGTENSHTDHFIRFLNTEHRHPGYRAVALAGGRNERNEALARDGGIDDVVESPEDLIGRVDAAIVSTRDGSRHREQSEPLLGAGIPVLVDKPLATTVTDAEAIVTAAERRGVPLVSCSALRFVPEIAEFAAPHERGELRQLSISGPADPDSEHSGLFFYGIHHVETALELLGNPVVEPASLDVTVRRHGDTTVALTRIAGVDVVLTFIAAADGHRAPFHALATGTGGVLARELTLGPDYNAPALARFVEAVESGTAPAGAAELISPVAVLSAITEALDGPAQASRS</sequence>
<keyword evidence="3" id="KW-1185">Reference proteome</keyword>
<dbReference type="InterPro" id="IPR000683">
    <property type="entry name" value="Gfo/Idh/MocA-like_OxRdtase_N"/>
</dbReference>
<dbReference type="AlphaFoldDB" id="A0A2P8DTB2"/>
<dbReference type="EMBL" id="PYGE01000016">
    <property type="protein sequence ID" value="PSL00439.1"/>
    <property type="molecule type" value="Genomic_DNA"/>
</dbReference>
<dbReference type="Pfam" id="PF01408">
    <property type="entry name" value="GFO_IDH_MocA"/>
    <property type="match status" value="1"/>
</dbReference>
<protein>
    <submittedName>
        <fullName evidence="2">Putative dehydrogenase</fullName>
    </submittedName>
</protein>
<dbReference type="Proteomes" id="UP000243528">
    <property type="component" value="Unassembled WGS sequence"/>
</dbReference>
<evidence type="ECO:0000313" key="3">
    <source>
        <dbReference type="Proteomes" id="UP000243528"/>
    </source>
</evidence>
<feature type="domain" description="Gfo/Idh/MocA-like oxidoreductase N-terminal" evidence="1">
    <location>
        <begin position="3"/>
        <end position="120"/>
    </location>
</feature>
<dbReference type="GO" id="GO:0000166">
    <property type="term" value="F:nucleotide binding"/>
    <property type="evidence" value="ECO:0007669"/>
    <property type="project" value="InterPro"/>
</dbReference>
<organism evidence="2 3">
    <name type="scientific">Haloactinopolyspora alba</name>
    <dbReference type="NCBI Taxonomy" id="648780"/>
    <lineage>
        <taxon>Bacteria</taxon>
        <taxon>Bacillati</taxon>
        <taxon>Actinomycetota</taxon>
        <taxon>Actinomycetes</taxon>
        <taxon>Jiangellales</taxon>
        <taxon>Jiangellaceae</taxon>
        <taxon>Haloactinopolyspora</taxon>
    </lineage>
</organism>